<dbReference type="AlphaFoldDB" id="A0A4Y2RZW8"/>
<evidence type="ECO:0000313" key="2">
    <source>
        <dbReference type="EMBL" id="GBN80555.1"/>
    </source>
</evidence>
<sequence>GRGGFVVRSQLRSRRAPDSKPDSTEDPRSSVFVGLVHVNPGIGNITSQPSQFEWEEEESVVSQFDSTLSYLSQI</sequence>
<keyword evidence="3" id="KW-1185">Reference proteome</keyword>
<protein>
    <submittedName>
        <fullName evidence="2">Uncharacterized protein</fullName>
    </submittedName>
</protein>
<evidence type="ECO:0000313" key="3">
    <source>
        <dbReference type="Proteomes" id="UP000499080"/>
    </source>
</evidence>
<dbReference type="EMBL" id="BGPR01148332">
    <property type="protein sequence ID" value="GBN80555.1"/>
    <property type="molecule type" value="Genomic_DNA"/>
</dbReference>
<organism evidence="2 3">
    <name type="scientific">Araneus ventricosus</name>
    <name type="common">Orbweaver spider</name>
    <name type="synonym">Epeira ventricosa</name>
    <dbReference type="NCBI Taxonomy" id="182803"/>
    <lineage>
        <taxon>Eukaryota</taxon>
        <taxon>Metazoa</taxon>
        <taxon>Ecdysozoa</taxon>
        <taxon>Arthropoda</taxon>
        <taxon>Chelicerata</taxon>
        <taxon>Arachnida</taxon>
        <taxon>Araneae</taxon>
        <taxon>Araneomorphae</taxon>
        <taxon>Entelegynae</taxon>
        <taxon>Araneoidea</taxon>
        <taxon>Araneidae</taxon>
        <taxon>Araneus</taxon>
    </lineage>
</organism>
<gene>
    <name evidence="2" type="ORF">AVEN_237895_1</name>
</gene>
<feature type="non-terminal residue" evidence="2">
    <location>
        <position position="1"/>
    </location>
</feature>
<feature type="compositionally biased region" description="Basic and acidic residues" evidence="1">
    <location>
        <begin position="15"/>
        <end position="28"/>
    </location>
</feature>
<proteinExistence type="predicted"/>
<evidence type="ECO:0000256" key="1">
    <source>
        <dbReference type="SAM" id="MobiDB-lite"/>
    </source>
</evidence>
<dbReference type="Proteomes" id="UP000499080">
    <property type="component" value="Unassembled WGS sequence"/>
</dbReference>
<accession>A0A4Y2RZW8</accession>
<feature type="region of interest" description="Disordered" evidence="1">
    <location>
        <begin position="1"/>
        <end position="30"/>
    </location>
</feature>
<reference evidence="2 3" key="1">
    <citation type="journal article" date="2019" name="Sci. Rep.">
        <title>Orb-weaving spider Araneus ventricosus genome elucidates the spidroin gene catalogue.</title>
        <authorList>
            <person name="Kono N."/>
            <person name="Nakamura H."/>
            <person name="Ohtoshi R."/>
            <person name="Moran D.A.P."/>
            <person name="Shinohara A."/>
            <person name="Yoshida Y."/>
            <person name="Fujiwara M."/>
            <person name="Mori M."/>
            <person name="Tomita M."/>
            <person name="Arakawa K."/>
        </authorList>
    </citation>
    <scope>NUCLEOTIDE SEQUENCE [LARGE SCALE GENOMIC DNA]</scope>
</reference>
<comment type="caution">
    <text evidence="2">The sequence shown here is derived from an EMBL/GenBank/DDBJ whole genome shotgun (WGS) entry which is preliminary data.</text>
</comment>
<name>A0A4Y2RZW8_ARAVE</name>